<feature type="transmembrane region" description="Helical" evidence="1">
    <location>
        <begin position="78"/>
        <end position="98"/>
    </location>
</feature>
<feature type="transmembrane region" description="Helical" evidence="1">
    <location>
        <begin position="118"/>
        <end position="142"/>
    </location>
</feature>
<evidence type="ECO:0000313" key="3">
    <source>
        <dbReference type="Proteomes" id="UP001164705"/>
    </source>
</evidence>
<reference evidence="2" key="1">
    <citation type="submission" date="2022-11" db="EMBL/GenBank/DDBJ databases">
        <title>Lacinutrix neustonica HL-RS19T sp. nov., isolated from the surface microlayer sample of brackish Lake Shihwa.</title>
        <authorList>
            <person name="Choi J.Y."/>
            <person name="Hwang C.Y."/>
        </authorList>
    </citation>
    <scope>NUCLEOTIDE SEQUENCE</scope>
    <source>
        <strain evidence="2">HL-RS19</strain>
    </source>
</reference>
<keyword evidence="1" id="KW-0812">Transmembrane</keyword>
<accession>A0A9E8N0F5</accession>
<name>A0A9E8N0F5_9FLAO</name>
<dbReference type="KEGG" id="lnu:N7U66_10630"/>
<proteinExistence type="predicted"/>
<dbReference type="RefSeq" id="WP_267678460.1">
    <property type="nucleotide sequence ID" value="NZ_CP113088.1"/>
</dbReference>
<sequence length="147" mass="15882">MHKFLKIVVALLSLIGIVSLFRIIAEGNEGMKKAFASGDTTLFEPMAWVAYIILALTLVLVVFFVLKGLFTHTSSLKSTLIGVGVFLAILAIAFVVSAGDERAYFYNNMQATANESQLVGGGLIAFYVLAVIAVLSMVFTGIKKMIR</sequence>
<dbReference type="EMBL" id="CP113088">
    <property type="protein sequence ID" value="WAC03822.1"/>
    <property type="molecule type" value="Genomic_DNA"/>
</dbReference>
<gene>
    <name evidence="2" type="ORF">N7U66_10630</name>
</gene>
<feature type="transmembrane region" description="Helical" evidence="1">
    <location>
        <begin position="7"/>
        <end position="25"/>
    </location>
</feature>
<dbReference type="AlphaFoldDB" id="A0A9E8N0F5"/>
<feature type="transmembrane region" description="Helical" evidence="1">
    <location>
        <begin position="45"/>
        <end position="66"/>
    </location>
</feature>
<evidence type="ECO:0000313" key="2">
    <source>
        <dbReference type="EMBL" id="WAC03822.1"/>
    </source>
</evidence>
<keyword evidence="1" id="KW-1133">Transmembrane helix</keyword>
<keyword evidence="1" id="KW-0472">Membrane</keyword>
<organism evidence="2 3">
    <name type="scientific">Lacinutrix neustonica</name>
    <dbReference type="NCBI Taxonomy" id="2980107"/>
    <lineage>
        <taxon>Bacteria</taxon>
        <taxon>Pseudomonadati</taxon>
        <taxon>Bacteroidota</taxon>
        <taxon>Flavobacteriia</taxon>
        <taxon>Flavobacteriales</taxon>
        <taxon>Flavobacteriaceae</taxon>
        <taxon>Lacinutrix</taxon>
    </lineage>
</organism>
<dbReference type="Proteomes" id="UP001164705">
    <property type="component" value="Chromosome"/>
</dbReference>
<protein>
    <submittedName>
        <fullName evidence="2">Uncharacterized protein</fullName>
    </submittedName>
</protein>
<keyword evidence="3" id="KW-1185">Reference proteome</keyword>
<evidence type="ECO:0000256" key="1">
    <source>
        <dbReference type="SAM" id="Phobius"/>
    </source>
</evidence>